<dbReference type="AlphaFoldDB" id="A0A9Q1HY20"/>
<proteinExistence type="predicted"/>
<feature type="region of interest" description="Disordered" evidence="1">
    <location>
        <begin position="89"/>
        <end position="119"/>
    </location>
</feature>
<feature type="transmembrane region" description="Helical" evidence="2">
    <location>
        <begin position="64"/>
        <end position="83"/>
    </location>
</feature>
<organism evidence="3 4">
    <name type="scientific">Conger conger</name>
    <name type="common">Conger eel</name>
    <name type="synonym">Muraena conger</name>
    <dbReference type="NCBI Taxonomy" id="82655"/>
    <lineage>
        <taxon>Eukaryota</taxon>
        <taxon>Metazoa</taxon>
        <taxon>Chordata</taxon>
        <taxon>Craniata</taxon>
        <taxon>Vertebrata</taxon>
        <taxon>Euteleostomi</taxon>
        <taxon>Actinopterygii</taxon>
        <taxon>Neopterygii</taxon>
        <taxon>Teleostei</taxon>
        <taxon>Anguilliformes</taxon>
        <taxon>Congridae</taxon>
        <taxon>Conger</taxon>
    </lineage>
</organism>
<name>A0A9Q1HY20_CONCO</name>
<feature type="transmembrane region" description="Helical" evidence="2">
    <location>
        <begin position="36"/>
        <end position="58"/>
    </location>
</feature>
<reference evidence="3" key="1">
    <citation type="journal article" date="2023" name="Science">
        <title>Genome structures resolve the early diversification of teleost fishes.</title>
        <authorList>
            <person name="Parey E."/>
            <person name="Louis A."/>
            <person name="Montfort J."/>
            <person name="Bouchez O."/>
            <person name="Roques C."/>
            <person name="Iampietro C."/>
            <person name="Lluch J."/>
            <person name="Castinel A."/>
            <person name="Donnadieu C."/>
            <person name="Desvignes T."/>
            <person name="Floi Bucao C."/>
            <person name="Jouanno E."/>
            <person name="Wen M."/>
            <person name="Mejri S."/>
            <person name="Dirks R."/>
            <person name="Jansen H."/>
            <person name="Henkel C."/>
            <person name="Chen W.J."/>
            <person name="Zahm M."/>
            <person name="Cabau C."/>
            <person name="Klopp C."/>
            <person name="Thompson A.W."/>
            <person name="Robinson-Rechavi M."/>
            <person name="Braasch I."/>
            <person name="Lecointre G."/>
            <person name="Bobe J."/>
            <person name="Postlethwait J.H."/>
            <person name="Berthelot C."/>
            <person name="Roest Crollius H."/>
            <person name="Guiguen Y."/>
        </authorList>
    </citation>
    <scope>NUCLEOTIDE SEQUENCE</scope>
    <source>
        <strain evidence="3">Concon-B</strain>
    </source>
</reference>
<keyword evidence="2" id="KW-0472">Membrane</keyword>
<dbReference type="Proteomes" id="UP001152803">
    <property type="component" value="Unassembled WGS sequence"/>
</dbReference>
<comment type="caution">
    <text evidence="3">The sequence shown here is derived from an EMBL/GenBank/DDBJ whole genome shotgun (WGS) entry which is preliminary data.</text>
</comment>
<evidence type="ECO:0000256" key="1">
    <source>
        <dbReference type="SAM" id="MobiDB-lite"/>
    </source>
</evidence>
<evidence type="ECO:0000256" key="2">
    <source>
        <dbReference type="SAM" id="Phobius"/>
    </source>
</evidence>
<evidence type="ECO:0000313" key="4">
    <source>
        <dbReference type="Proteomes" id="UP001152803"/>
    </source>
</evidence>
<keyword evidence="2" id="KW-1133">Transmembrane helix</keyword>
<protein>
    <submittedName>
        <fullName evidence="3">Uncharacterized protein</fullName>
    </submittedName>
</protein>
<evidence type="ECO:0000313" key="3">
    <source>
        <dbReference type="EMBL" id="KAJ8271916.1"/>
    </source>
</evidence>
<keyword evidence="2" id="KW-0812">Transmembrane</keyword>
<dbReference type="EMBL" id="JAFJMO010000007">
    <property type="protein sequence ID" value="KAJ8271916.1"/>
    <property type="molecule type" value="Genomic_DNA"/>
</dbReference>
<gene>
    <name evidence="3" type="ORF">COCON_G00107750</name>
</gene>
<accession>A0A9Q1HY20</accession>
<sequence length="119" mass="13790">MQPNQMCTLVSLPALVRQAFQMEQAHIYTLHMLAKYISVFASEKTGSFFFSFFFYVWLQYIHQLSAHPFVCLCLCLCVCVCVCEREQESANYRQRPGQKVQLAPTPKEQQAEEEDGEKP</sequence>
<keyword evidence="4" id="KW-1185">Reference proteome</keyword>